<reference evidence="1 2" key="1">
    <citation type="journal article" date="2015" name="Nature">
        <title>rRNA introns, odd ribosomes, and small enigmatic genomes across a large radiation of phyla.</title>
        <authorList>
            <person name="Brown C.T."/>
            <person name="Hug L.A."/>
            <person name="Thomas B.C."/>
            <person name="Sharon I."/>
            <person name="Castelle C.J."/>
            <person name="Singh A."/>
            <person name="Wilkins M.J."/>
            <person name="Williams K.H."/>
            <person name="Banfield J.F."/>
        </authorList>
    </citation>
    <scope>NUCLEOTIDE SEQUENCE [LARGE SCALE GENOMIC DNA]</scope>
</reference>
<name>A0A837ILZ8_9BACT</name>
<organism evidence="1 2">
    <name type="scientific">Candidatus Yanofskybacteria bacterium GW2011_GWC1_48_11</name>
    <dbReference type="NCBI Taxonomy" id="1619027"/>
    <lineage>
        <taxon>Bacteria</taxon>
        <taxon>Candidatus Yanofskyibacteriota</taxon>
    </lineage>
</organism>
<evidence type="ECO:0000313" key="2">
    <source>
        <dbReference type="Proteomes" id="UP000034462"/>
    </source>
</evidence>
<evidence type="ECO:0000313" key="1">
    <source>
        <dbReference type="EMBL" id="KKU93533.1"/>
    </source>
</evidence>
<accession>A0A837ILZ8</accession>
<protein>
    <submittedName>
        <fullName evidence="1">Uncharacterized protein</fullName>
    </submittedName>
</protein>
<sequence length="54" mass="6180">METPQGIGECITGLEEKLERLQEAQRHGISPEQARELAEVREKLRKMYAGRLIS</sequence>
<comment type="caution">
    <text evidence="1">The sequence shown here is derived from an EMBL/GenBank/DDBJ whole genome shotgun (WGS) entry which is preliminary data.</text>
</comment>
<dbReference type="AlphaFoldDB" id="A0A837ILZ8"/>
<proteinExistence type="predicted"/>
<dbReference type="Proteomes" id="UP000034462">
    <property type="component" value="Unassembled WGS sequence"/>
</dbReference>
<gene>
    <name evidence="1" type="ORF">UY25_C0001G0026</name>
</gene>
<dbReference type="EMBL" id="LCPH01000001">
    <property type="protein sequence ID" value="KKU93533.1"/>
    <property type="molecule type" value="Genomic_DNA"/>
</dbReference>